<sequence length="145" mass="16082">MNTCVLHLLPACLVSPQLQLQTRRKLLNLPSVWEKPIFRSLQIVPSASSSSSTSFSPAEYPVIWTGNNTEVISEDITKALMDLDPVAIEDATNKKVNEYELVLLEVQGDNRLIYSLAREKDAITTICPMNQGNKIAVTEEEPILG</sequence>
<dbReference type="AlphaFoldDB" id="A0AAF0TNS5"/>
<keyword evidence="2" id="KW-1185">Reference proteome</keyword>
<proteinExistence type="predicted"/>
<evidence type="ECO:0000313" key="1">
    <source>
        <dbReference type="EMBL" id="WMV19990.1"/>
    </source>
</evidence>
<organism evidence="1 2">
    <name type="scientific">Solanum verrucosum</name>
    <dbReference type="NCBI Taxonomy" id="315347"/>
    <lineage>
        <taxon>Eukaryota</taxon>
        <taxon>Viridiplantae</taxon>
        <taxon>Streptophyta</taxon>
        <taxon>Embryophyta</taxon>
        <taxon>Tracheophyta</taxon>
        <taxon>Spermatophyta</taxon>
        <taxon>Magnoliopsida</taxon>
        <taxon>eudicotyledons</taxon>
        <taxon>Gunneridae</taxon>
        <taxon>Pentapetalae</taxon>
        <taxon>asterids</taxon>
        <taxon>lamiids</taxon>
        <taxon>Solanales</taxon>
        <taxon>Solanaceae</taxon>
        <taxon>Solanoideae</taxon>
        <taxon>Solaneae</taxon>
        <taxon>Solanum</taxon>
    </lineage>
</organism>
<dbReference type="EMBL" id="CP133614">
    <property type="protein sequence ID" value="WMV19990.1"/>
    <property type="molecule type" value="Genomic_DNA"/>
</dbReference>
<protein>
    <submittedName>
        <fullName evidence="1">Uncharacterized protein</fullName>
    </submittedName>
</protein>
<accession>A0AAF0TNS5</accession>
<dbReference type="Proteomes" id="UP001234989">
    <property type="component" value="Chromosome 3"/>
</dbReference>
<gene>
    <name evidence="1" type="ORF">MTR67_013375</name>
</gene>
<evidence type="ECO:0000313" key="2">
    <source>
        <dbReference type="Proteomes" id="UP001234989"/>
    </source>
</evidence>
<name>A0AAF0TNS5_SOLVR</name>
<reference evidence="1" key="1">
    <citation type="submission" date="2023-08" db="EMBL/GenBank/DDBJ databases">
        <title>A de novo genome assembly of Solanum verrucosum Schlechtendal, a Mexican diploid species geographically isolated from the other diploid A-genome species in potato relatives.</title>
        <authorList>
            <person name="Hosaka K."/>
        </authorList>
    </citation>
    <scope>NUCLEOTIDE SEQUENCE</scope>
    <source>
        <tissue evidence="1">Young leaves</tissue>
    </source>
</reference>